<reference evidence="3" key="1">
    <citation type="journal article" date="2010" name="Nature">
        <title>The Amphimedon queenslandica genome and the evolution of animal complexity.</title>
        <authorList>
            <person name="Srivastava M."/>
            <person name="Simakov O."/>
            <person name="Chapman J."/>
            <person name="Fahey B."/>
            <person name="Gauthier M.E."/>
            <person name="Mitros T."/>
            <person name="Richards G.S."/>
            <person name="Conaco C."/>
            <person name="Dacre M."/>
            <person name="Hellsten U."/>
            <person name="Larroux C."/>
            <person name="Putnam N.H."/>
            <person name="Stanke M."/>
            <person name="Adamska M."/>
            <person name="Darling A."/>
            <person name="Degnan S.M."/>
            <person name="Oakley T.H."/>
            <person name="Plachetzki D.C."/>
            <person name="Zhai Y."/>
            <person name="Adamski M."/>
            <person name="Calcino A."/>
            <person name="Cummins S.F."/>
            <person name="Goodstein D.M."/>
            <person name="Harris C."/>
            <person name="Jackson D.J."/>
            <person name="Leys S.P."/>
            <person name="Shu S."/>
            <person name="Woodcroft B.J."/>
            <person name="Vervoort M."/>
            <person name="Kosik K.S."/>
            <person name="Manning G."/>
            <person name="Degnan B.M."/>
            <person name="Rokhsar D.S."/>
        </authorList>
    </citation>
    <scope>NUCLEOTIDE SEQUENCE [LARGE SCALE GENOMIC DNA]</scope>
</reference>
<dbReference type="GeneID" id="109590497"/>
<dbReference type="AlphaFoldDB" id="A0AAN0JXX5"/>
<dbReference type="InterPro" id="IPR012983">
    <property type="entry name" value="PHR"/>
</dbReference>
<dbReference type="RefSeq" id="XP_019861961.1">
    <property type="nucleotide sequence ID" value="XM_020006402.1"/>
</dbReference>
<dbReference type="PANTHER" id="PTHR45943">
    <property type="entry name" value="E3 UBIQUITIN-PROTEIN LIGASE MYCBP2"/>
    <property type="match status" value="1"/>
</dbReference>
<name>A0AAN0JXX5_AMPQE</name>
<keyword evidence="3" id="KW-1185">Reference proteome</keyword>
<dbReference type="KEGG" id="aqu:109590497"/>
<feature type="domain" description="PHR" evidence="1">
    <location>
        <begin position="13"/>
        <end position="133"/>
    </location>
</feature>
<dbReference type="EnsemblMetazoa" id="XM_020006402.1">
    <property type="protein sequence ID" value="XP_019861961.1"/>
    <property type="gene ID" value="LOC109590497"/>
</dbReference>
<dbReference type="GO" id="GO:0005634">
    <property type="term" value="C:nucleus"/>
    <property type="evidence" value="ECO:0007669"/>
    <property type="project" value="TreeGrafter"/>
</dbReference>
<proteinExistence type="predicted"/>
<dbReference type="Proteomes" id="UP000007879">
    <property type="component" value="Unassembled WGS sequence"/>
</dbReference>
<dbReference type="GO" id="GO:0005886">
    <property type="term" value="C:plasma membrane"/>
    <property type="evidence" value="ECO:0007669"/>
    <property type="project" value="TreeGrafter"/>
</dbReference>
<dbReference type="PANTHER" id="PTHR45943:SF1">
    <property type="entry name" value="E3 UBIQUITIN-PROTEIN LIGASE MYCBP2"/>
    <property type="match status" value="1"/>
</dbReference>
<evidence type="ECO:0000313" key="2">
    <source>
        <dbReference type="EnsemblMetazoa" id="XP_019861961.1"/>
    </source>
</evidence>
<protein>
    <recommendedName>
        <fullName evidence="1">PHR domain-containing protein</fullName>
    </recommendedName>
</protein>
<dbReference type="InterPro" id="IPR038648">
    <property type="entry name" value="PHR_sf"/>
</dbReference>
<dbReference type="GO" id="GO:0061630">
    <property type="term" value="F:ubiquitin protein ligase activity"/>
    <property type="evidence" value="ECO:0007669"/>
    <property type="project" value="TreeGrafter"/>
</dbReference>
<evidence type="ECO:0000313" key="3">
    <source>
        <dbReference type="Proteomes" id="UP000007879"/>
    </source>
</evidence>
<organism evidence="2 3">
    <name type="scientific">Amphimedon queenslandica</name>
    <name type="common">Sponge</name>
    <dbReference type="NCBI Taxonomy" id="400682"/>
    <lineage>
        <taxon>Eukaryota</taxon>
        <taxon>Metazoa</taxon>
        <taxon>Porifera</taxon>
        <taxon>Demospongiae</taxon>
        <taxon>Heteroscleromorpha</taxon>
        <taxon>Haplosclerida</taxon>
        <taxon>Niphatidae</taxon>
        <taxon>Amphimedon</taxon>
    </lineage>
</organism>
<accession>A0AAN0JXX5</accession>
<dbReference type="Gene3D" id="2.60.120.820">
    <property type="entry name" value="PHR domain"/>
    <property type="match status" value="1"/>
</dbReference>
<sequence>MKSFSVDDYHIVSRFNSHGGGWGYNAGSIEAILFSPDQDILLGGFGLYGGRGQYNVEVKVLEVGDSPDEGEGTLLVSAEEKGYTCERNKTFRLLLERPVVLLAYHWYAVHCMIVSPSGASTDAGSSGLGETTGPDK</sequence>
<evidence type="ECO:0000259" key="1">
    <source>
        <dbReference type="Pfam" id="PF08005"/>
    </source>
</evidence>
<dbReference type="Pfam" id="PF08005">
    <property type="entry name" value="PHR"/>
    <property type="match status" value="1"/>
</dbReference>
<reference evidence="2" key="2">
    <citation type="submission" date="2024-06" db="UniProtKB">
        <authorList>
            <consortium name="EnsemblMetazoa"/>
        </authorList>
    </citation>
    <scope>IDENTIFICATION</scope>
</reference>